<name>A0A4C1YJL5_EUMVA</name>
<evidence type="ECO:0000313" key="1">
    <source>
        <dbReference type="EMBL" id="GBP74597.1"/>
    </source>
</evidence>
<reference evidence="1 2" key="1">
    <citation type="journal article" date="2019" name="Commun. Biol.">
        <title>The bagworm genome reveals a unique fibroin gene that provides high tensile strength.</title>
        <authorList>
            <person name="Kono N."/>
            <person name="Nakamura H."/>
            <person name="Ohtoshi R."/>
            <person name="Tomita M."/>
            <person name="Numata K."/>
            <person name="Arakawa K."/>
        </authorList>
    </citation>
    <scope>NUCLEOTIDE SEQUENCE [LARGE SCALE GENOMIC DNA]</scope>
</reference>
<dbReference type="AlphaFoldDB" id="A0A4C1YJL5"/>
<protein>
    <submittedName>
        <fullName evidence="1">Uncharacterized protein</fullName>
    </submittedName>
</protein>
<sequence length="89" mass="10217">MPPHRPPAADPRVAAGKKLRINYETFTPTYIRHTEVDAALRLSLITSLFFTTLWSIWLEHENGGARSTRYCTLAEYGRKLKALVVRFVQ</sequence>
<gene>
    <name evidence="1" type="ORF">EVAR_49178_1</name>
</gene>
<accession>A0A4C1YJL5</accession>
<dbReference type="Proteomes" id="UP000299102">
    <property type="component" value="Unassembled WGS sequence"/>
</dbReference>
<dbReference type="EMBL" id="BGZK01001214">
    <property type="protein sequence ID" value="GBP74597.1"/>
    <property type="molecule type" value="Genomic_DNA"/>
</dbReference>
<comment type="caution">
    <text evidence="1">The sequence shown here is derived from an EMBL/GenBank/DDBJ whole genome shotgun (WGS) entry which is preliminary data.</text>
</comment>
<proteinExistence type="predicted"/>
<evidence type="ECO:0000313" key="2">
    <source>
        <dbReference type="Proteomes" id="UP000299102"/>
    </source>
</evidence>
<organism evidence="1 2">
    <name type="scientific">Eumeta variegata</name>
    <name type="common">Bagworm moth</name>
    <name type="synonym">Eumeta japonica</name>
    <dbReference type="NCBI Taxonomy" id="151549"/>
    <lineage>
        <taxon>Eukaryota</taxon>
        <taxon>Metazoa</taxon>
        <taxon>Ecdysozoa</taxon>
        <taxon>Arthropoda</taxon>
        <taxon>Hexapoda</taxon>
        <taxon>Insecta</taxon>
        <taxon>Pterygota</taxon>
        <taxon>Neoptera</taxon>
        <taxon>Endopterygota</taxon>
        <taxon>Lepidoptera</taxon>
        <taxon>Glossata</taxon>
        <taxon>Ditrysia</taxon>
        <taxon>Tineoidea</taxon>
        <taxon>Psychidae</taxon>
        <taxon>Oiketicinae</taxon>
        <taxon>Eumeta</taxon>
    </lineage>
</organism>
<keyword evidence="2" id="KW-1185">Reference proteome</keyword>